<feature type="transmembrane region" description="Helical" evidence="1">
    <location>
        <begin position="252"/>
        <end position="277"/>
    </location>
</feature>
<evidence type="ECO:0000313" key="3">
    <source>
        <dbReference type="EMBL" id="QII81828.1"/>
    </source>
</evidence>
<keyword evidence="1" id="KW-1133">Transmembrane helix</keyword>
<dbReference type="PANTHER" id="PTHR30336:SF18">
    <property type="entry name" value="MEMBRANE PROTEIN"/>
    <property type="match status" value="1"/>
</dbReference>
<keyword evidence="1" id="KW-0812">Transmembrane</keyword>
<dbReference type="InterPro" id="IPR051599">
    <property type="entry name" value="Cell_Envelope_Assoc"/>
</dbReference>
<dbReference type="InterPro" id="IPR014729">
    <property type="entry name" value="Rossmann-like_a/b/a_fold"/>
</dbReference>
<dbReference type="CDD" id="cd06259">
    <property type="entry name" value="YdcF-like"/>
    <property type="match status" value="1"/>
</dbReference>
<organism evidence="3 4">
    <name type="scientific">Jeotgalibaca arthritidis</name>
    <dbReference type="NCBI Taxonomy" id="1868794"/>
    <lineage>
        <taxon>Bacteria</taxon>
        <taxon>Bacillati</taxon>
        <taxon>Bacillota</taxon>
        <taxon>Bacilli</taxon>
        <taxon>Lactobacillales</taxon>
        <taxon>Carnobacteriaceae</taxon>
        <taxon>Jeotgalibaca</taxon>
    </lineage>
</organism>
<name>A0A6G7K997_9LACT</name>
<accession>A0A6G7K997</accession>
<dbReference type="Gene3D" id="3.40.50.620">
    <property type="entry name" value="HUPs"/>
    <property type="match status" value="1"/>
</dbReference>
<dbReference type="PANTHER" id="PTHR30336">
    <property type="entry name" value="INNER MEMBRANE PROTEIN, PROBABLE PERMEASE"/>
    <property type="match status" value="1"/>
</dbReference>
<dbReference type="EMBL" id="CP049740">
    <property type="protein sequence ID" value="QII81828.1"/>
    <property type="molecule type" value="Genomic_DNA"/>
</dbReference>
<feature type="transmembrane region" description="Helical" evidence="1">
    <location>
        <begin position="38"/>
        <end position="57"/>
    </location>
</feature>
<sequence>MNLNGLHTISPYVLLTLSLFAATHGVNRIIKRGWSRKYMALAVLSSLLAGLAGLVIWNKMRGNPYPLVLLEKGLVYLLLYLMLSFGLFVLYVFMLQWRPVSLNQDYLLILGTGVLPDGTVSLVLQYRLDKALTFYNKQKSQHKKPAKLIVSGGRGPTAPCSEAEVMRDYLMAKGIPSDDILLEKDSINTHQNFLFSSRMIDRYQIGKNGLFVTNDFHVPRSQLYARQAGIAADGIGAPTPWMQFPYSVGREYIALLLIYRYYHAVVAGFLFGIFLCVF</sequence>
<dbReference type="InterPro" id="IPR003848">
    <property type="entry name" value="DUF218"/>
</dbReference>
<feature type="transmembrane region" description="Helical" evidence="1">
    <location>
        <begin position="6"/>
        <end position="26"/>
    </location>
</feature>
<gene>
    <name evidence="3" type="ORF">G7057_04620</name>
</gene>
<dbReference type="RefSeq" id="WP_166161692.1">
    <property type="nucleotide sequence ID" value="NZ_CP049740.1"/>
</dbReference>
<feature type="domain" description="DUF218" evidence="2">
    <location>
        <begin position="105"/>
        <end position="244"/>
    </location>
</feature>
<dbReference type="GO" id="GO:0000270">
    <property type="term" value="P:peptidoglycan metabolic process"/>
    <property type="evidence" value="ECO:0007669"/>
    <property type="project" value="TreeGrafter"/>
</dbReference>
<dbReference type="Proteomes" id="UP000501451">
    <property type="component" value="Chromosome"/>
</dbReference>
<keyword evidence="1" id="KW-0472">Membrane</keyword>
<dbReference type="Pfam" id="PF02698">
    <property type="entry name" value="DUF218"/>
    <property type="match status" value="1"/>
</dbReference>
<feature type="transmembrane region" description="Helical" evidence="1">
    <location>
        <begin position="77"/>
        <end position="94"/>
    </location>
</feature>
<dbReference type="GO" id="GO:0043164">
    <property type="term" value="P:Gram-negative-bacterium-type cell wall biogenesis"/>
    <property type="evidence" value="ECO:0007669"/>
    <property type="project" value="TreeGrafter"/>
</dbReference>
<dbReference type="AlphaFoldDB" id="A0A6G7K997"/>
<dbReference type="KEGG" id="jar:G7057_04620"/>
<proteinExistence type="predicted"/>
<evidence type="ECO:0000259" key="2">
    <source>
        <dbReference type="Pfam" id="PF02698"/>
    </source>
</evidence>
<dbReference type="GO" id="GO:0005886">
    <property type="term" value="C:plasma membrane"/>
    <property type="evidence" value="ECO:0007669"/>
    <property type="project" value="TreeGrafter"/>
</dbReference>
<evidence type="ECO:0000256" key="1">
    <source>
        <dbReference type="SAM" id="Phobius"/>
    </source>
</evidence>
<reference evidence="3 4" key="1">
    <citation type="journal article" date="2017" name="Int. J. Syst. Evol. Microbiol.">
        <title>Jeotgalibaca porci sp. nov. and Jeotgalibaca arthritidis sp. nov., isolated from pigs, and emended description of the genus Jeotgalibaca.</title>
        <authorList>
            <person name="Zamora L."/>
            <person name="Perez-Sancho M."/>
            <person name="Dominguez L."/>
            <person name="Fernandez-Garayzabal J.F."/>
            <person name="Vela A.I."/>
        </authorList>
    </citation>
    <scope>NUCLEOTIDE SEQUENCE [LARGE SCALE GENOMIC DNA]</scope>
    <source>
        <strain evidence="3 4">CECT 9157</strain>
    </source>
</reference>
<keyword evidence="4" id="KW-1185">Reference proteome</keyword>
<protein>
    <submittedName>
        <fullName evidence="3">YdcF family protein</fullName>
    </submittedName>
</protein>
<evidence type="ECO:0000313" key="4">
    <source>
        <dbReference type="Proteomes" id="UP000501451"/>
    </source>
</evidence>